<protein>
    <submittedName>
        <fullName evidence="4">Hydrolase, TatD family</fullName>
    </submittedName>
</protein>
<dbReference type="Proteomes" id="UP000030700">
    <property type="component" value="Unassembled WGS sequence"/>
</dbReference>
<dbReference type="SUPFAM" id="SSF51556">
    <property type="entry name" value="Metallo-dependent hydrolases"/>
    <property type="match status" value="1"/>
</dbReference>
<keyword evidence="1 3" id="KW-0479">Metal-binding</keyword>
<dbReference type="PIRSF" id="PIRSF005902">
    <property type="entry name" value="DNase_TatD"/>
    <property type="match status" value="1"/>
</dbReference>
<dbReference type="PANTHER" id="PTHR46124:SF2">
    <property type="entry name" value="D-AMINOACYL-TRNA DEACYLASE"/>
    <property type="match status" value="1"/>
</dbReference>
<gene>
    <name evidence="4" type="ORF">U14_02589</name>
</gene>
<dbReference type="HOGENOM" id="CLU_031506_4_0_0"/>
<evidence type="ECO:0000256" key="3">
    <source>
        <dbReference type="PIRSR" id="PIRSR005902-1"/>
    </source>
</evidence>
<dbReference type="AlphaFoldDB" id="A0A081BLT0"/>
<accession>A0A081BLT0</accession>
<dbReference type="GO" id="GO:0004536">
    <property type="term" value="F:DNA nuclease activity"/>
    <property type="evidence" value="ECO:0007669"/>
    <property type="project" value="InterPro"/>
</dbReference>
<dbReference type="InterPro" id="IPR001130">
    <property type="entry name" value="TatD-like"/>
</dbReference>
<feature type="binding site" evidence="3">
    <location>
        <position position="206"/>
    </location>
    <ligand>
        <name>a divalent metal cation</name>
        <dbReference type="ChEBI" id="CHEBI:60240"/>
        <label>1</label>
    </ligand>
</feature>
<dbReference type="NCBIfam" id="TIGR00010">
    <property type="entry name" value="YchF/TatD family DNA exonuclease"/>
    <property type="match status" value="1"/>
</dbReference>
<dbReference type="FunFam" id="3.20.20.140:FF:000005">
    <property type="entry name" value="TatD family hydrolase"/>
    <property type="match status" value="1"/>
</dbReference>
<organism evidence="4">
    <name type="scientific">Candidatus Moduliflexus flocculans</name>
    <dbReference type="NCBI Taxonomy" id="1499966"/>
    <lineage>
        <taxon>Bacteria</taxon>
        <taxon>Candidatus Moduliflexota</taxon>
        <taxon>Candidatus Moduliflexia</taxon>
        <taxon>Candidatus Moduliflexales</taxon>
        <taxon>Candidatus Moduliflexaceae</taxon>
    </lineage>
</organism>
<name>A0A081BLT0_9BACT</name>
<dbReference type="GO" id="GO:0046872">
    <property type="term" value="F:metal ion binding"/>
    <property type="evidence" value="ECO:0007669"/>
    <property type="project" value="UniProtKB-KW"/>
</dbReference>
<feature type="binding site" evidence="3">
    <location>
        <position position="95"/>
    </location>
    <ligand>
        <name>a divalent metal cation</name>
        <dbReference type="ChEBI" id="CHEBI:60240"/>
        <label>1</label>
    </ligand>
</feature>
<evidence type="ECO:0000313" key="5">
    <source>
        <dbReference type="Proteomes" id="UP000030700"/>
    </source>
</evidence>
<evidence type="ECO:0000313" key="4">
    <source>
        <dbReference type="EMBL" id="GAK51346.1"/>
    </source>
</evidence>
<sequence>MEMLIDSHAHLAMYEAGDERESILRHAEEAGVTTILTIGTTVEDSRMNLEIAAQHPQVLTSIGVHPHDVKEVDLDQCLEALRQLSLSSSVVALGEIGLDYYWNNSPQEMQQAFFRKQLELAKTLDLPVIIHDRDAHKDTLRIIEEVDVSSVGGVFHCFSGDLAMAERVRELGFLVSIAGPVTFKKAGELPRIAKMLPLESLLIETDCPYLAPVPFRGKRNEPAYVRYTAEKIAEIRGVSLEEIAKQTSLNFFRLFQKGNTLQQG</sequence>
<feature type="binding site" evidence="3">
    <location>
        <position position="131"/>
    </location>
    <ligand>
        <name>a divalent metal cation</name>
        <dbReference type="ChEBI" id="CHEBI:60240"/>
        <label>2</label>
    </ligand>
</feature>
<dbReference type="GO" id="GO:0005829">
    <property type="term" value="C:cytosol"/>
    <property type="evidence" value="ECO:0007669"/>
    <property type="project" value="TreeGrafter"/>
</dbReference>
<dbReference type="InterPro" id="IPR015991">
    <property type="entry name" value="TatD/YcfH-like"/>
</dbReference>
<keyword evidence="2 4" id="KW-0378">Hydrolase</keyword>
<evidence type="ECO:0000256" key="2">
    <source>
        <dbReference type="ARBA" id="ARBA00022801"/>
    </source>
</evidence>
<feature type="binding site" evidence="3">
    <location>
        <position position="156"/>
    </location>
    <ligand>
        <name>a divalent metal cation</name>
        <dbReference type="ChEBI" id="CHEBI:60240"/>
        <label>2</label>
    </ligand>
</feature>
<proteinExistence type="predicted"/>
<dbReference type="PANTHER" id="PTHR46124">
    <property type="entry name" value="D-AMINOACYL-TRNA DEACYLASE"/>
    <property type="match status" value="1"/>
</dbReference>
<dbReference type="Gene3D" id="3.20.20.140">
    <property type="entry name" value="Metal-dependent hydrolases"/>
    <property type="match status" value="1"/>
</dbReference>
<dbReference type="EMBL" id="DF820457">
    <property type="protein sequence ID" value="GAK51346.1"/>
    <property type="molecule type" value="Genomic_DNA"/>
</dbReference>
<dbReference type="Pfam" id="PF01026">
    <property type="entry name" value="TatD_DNase"/>
    <property type="match status" value="1"/>
</dbReference>
<feature type="binding site" evidence="3">
    <location>
        <position position="8"/>
    </location>
    <ligand>
        <name>a divalent metal cation</name>
        <dbReference type="ChEBI" id="CHEBI:60240"/>
        <label>1</label>
    </ligand>
</feature>
<evidence type="ECO:0000256" key="1">
    <source>
        <dbReference type="ARBA" id="ARBA00022723"/>
    </source>
</evidence>
<reference evidence="4" key="1">
    <citation type="journal article" date="2015" name="PeerJ">
        <title>First genomic representation of candidate bacterial phylum KSB3 points to enhanced environmental sensing as a trigger of wastewater bulking.</title>
        <authorList>
            <person name="Sekiguchi Y."/>
            <person name="Ohashi A."/>
            <person name="Parks D.H."/>
            <person name="Yamauchi T."/>
            <person name="Tyson G.W."/>
            <person name="Hugenholtz P."/>
        </authorList>
    </citation>
    <scope>NUCLEOTIDE SEQUENCE [LARGE SCALE GENOMIC DNA]</scope>
</reference>
<dbReference type="GO" id="GO:0016788">
    <property type="term" value="F:hydrolase activity, acting on ester bonds"/>
    <property type="evidence" value="ECO:0007669"/>
    <property type="project" value="InterPro"/>
</dbReference>
<feature type="binding site" evidence="3">
    <location>
        <position position="10"/>
    </location>
    <ligand>
        <name>a divalent metal cation</name>
        <dbReference type="ChEBI" id="CHEBI:60240"/>
        <label>1</label>
    </ligand>
</feature>
<dbReference type="CDD" id="cd01310">
    <property type="entry name" value="TatD_DNAse"/>
    <property type="match status" value="1"/>
</dbReference>
<dbReference type="InterPro" id="IPR032466">
    <property type="entry name" value="Metal_Hydrolase"/>
</dbReference>
<keyword evidence="5" id="KW-1185">Reference proteome</keyword>
<dbReference type="STRING" id="1499966.U14_02589"/>